<sequence>MKMLFVKLLACCFSCLDKALPTYRYQLAVGMWQLRSGLSTASVVGDQRWSICYCADYDATSVATRIDRCVHQPQGRTAQGIAMNMRSSPNACDETAEFHSLAGRLTVRGPSPNDQVGRGRSVSALLNHKHFGGLAYDGFMIHALAVRMRSAQLAQAARSRILAEMQSC</sequence>
<evidence type="ECO:0000313" key="2">
    <source>
        <dbReference type="EMBL" id="CAE7508899.1"/>
    </source>
</evidence>
<evidence type="ECO:0000256" key="1">
    <source>
        <dbReference type="SAM" id="SignalP"/>
    </source>
</evidence>
<proteinExistence type="predicted"/>
<feature type="signal peptide" evidence="1">
    <location>
        <begin position="1"/>
        <end position="19"/>
    </location>
</feature>
<evidence type="ECO:0000313" key="3">
    <source>
        <dbReference type="Proteomes" id="UP000604046"/>
    </source>
</evidence>
<gene>
    <name evidence="2" type="ORF">SNAT2548_LOCUS28497</name>
</gene>
<dbReference type="AlphaFoldDB" id="A0A812T3G9"/>
<comment type="caution">
    <text evidence="2">The sequence shown here is derived from an EMBL/GenBank/DDBJ whole genome shotgun (WGS) entry which is preliminary data.</text>
</comment>
<name>A0A812T3G9_9DINO</name>
<keyword evidence="1" id="KW-0732">Signal</keyword>
<keyword evidence="3" id="KW-1185">Reference proteome</keyword>
<dbReference type="EMBL" id="CAJNDS010002519">
    <property type="protein sequence ID" value="CAE7508899.1"/>
    <property type="molecule type" value="Genomic_DNA"/>
</dbReference>
<organism evidence="2 3">
    <name type="scientific">Symbiodinium natans</name>
    <dbReference type="NCBI Taxonomy" id="878477"/>
    <lineage>
        <taxon>Eukaryota</taxon>
        <taxon>Sar</taxon>
        <taxon>Alveolata</taxon>
        <taxon>Dinophyceae</taxon>
        <taxon>Suessiales</taxon>
        <taxon>Symbiodiniaceae</taxon>
        <taxon>Symbiodinium</taxon>
    </lineage>
</organism>
<reference evidence="2" key="1">
    <citation type="submission" date="2021-02" db="EMBL/GenBank/DDBJ databases">
        <authorList>
            <person name="Dougan E. K."/>
            <person name="Rhodes N."/>
            <person name="Thang M."/>
            <person name="Chan C."/>
        </authorList>
    </citation>
    <scope>NUCLEOTIDE SEQUENCE</scope>
</reference>
<dbReference type="Proteomes" id="UP000604046">
    <property type="component" value="Unassembled WGS sequence"/>
</dbReference>
<feature type="chain" id="PRO_5032894275" evidence="1">
    <location>
        <begin position="20"/>
        <end position="168"/>
    </location>
</feature>
<protein>
    <submittedName>
        <fullName evidence="2">Uncharacterized protein</fullName>
    </submittedName>
</protein>
<accession>A0A812T3G9</accession>